<dbReference type="PANTHER" id="PTHR23405">
    <property type="entry name" value="MAINTENANCE OF KILLER 16 MAK16 PROTEIN-RELATED"/>
    <property type="match status" value="1"/>
</dbReference>
<evidence type="ECO:0000259" key="5">
    <source>
        <dbReference type="Pfam" id="PF01778"/>
    </source>
</evidence>
<dbReference type="PANTHER" id="PTHR23405:SF4">
    <property type="entry name" value="PROTEIN MAK16 HOMOLOG"/>
    <property type="match status" value="1"/>
</dbReference>
<organism evidence="6 7">
    <name type="scientific">Anaeramoeba flamelloides</name>
    <dbReference type="NCBI Taxonomy" id="1746091"/>
    <lineage>
        <taxon>Eukaryota</taxon>
        <taxon>Metamonada</taxon>
        <taxon>Anaeramoebidae</taxon>
        <taxon>Anaeramoeba</taxon>
    </lineage>
</organism>
<proteinExistence type="inferred from homology"/>
<evidence type="ECO:0000256" key="1">
    <source>
        <dbReference type="ARBA" id="ARBA00004123"/>
    </source>
</evidence>
<dbReference type="InterPro" id="IPR029004">
    <property type="entry name" value="Ribosomal_eL28/Mak16"/>
</dbReference>
<feature type="domain" description="Ribosomal eL28/Mak16" evidence="5">
    <location>
        <begin position="48"/>
        <end position="160"/>
    </location>
</feature>
<reference evidence="6" key="1">
    <citation type="submission" date="2022-08" db="EMBL/GenBank/DDBJ databases">
        <title>Novel sulfate-reducing endosymbionts in the free-living metamonad Anaeramoeba.</title>
        <authorList>
            <person name="Jerlstrom-Hultqvist J."/>
            <person name="Cepicka I."/>
            <person name="Gallot-Lavallee L."/>
            <person name="Salas-Leiva D."/>
            <person name="Curtis B.A."/>
            <person name="Zahonova K."/>
            <person name="Pipaliya S."/>
            <person name="Dacks J."/>
            <person name="Roger A.J."/>
        </authorList>
    </citation>
    <scope>NUCLEOTIDE SEQUENCE</scope>
    <source>
        <strain evidence="6">Schooner1</strain>
    </source>
</reference>
<comment type="similarity">
    <text evidence="2 4">Belongs to the MAK16 family.</text>
</comment>
<dbReference type="EMBL" id="JAOAOG010000204">
    <property type="protein sequence ID" value="KAJ6240531.1"/>
    <property type="molecule type" value="Genomic_DNA"/>
</dbReference>
<dbReference type="Pfam" id="PF01778">
    <property type="entry name" value="Ribosomal_L28e"/>
    <property type="match status" value="1"/>
</dbReference>
<evidence type="ECO:0000256" key="3">
    <source>
        <dbReference type="ARBA" id="ARBA00023242"/>
    </source>
</evidence>
<keyword evidence="7" id="KW-1185">Reference proteome</keyword>
<dbReference type="PIRSF" id="PIRSF003352">
    <property type="entry name" value="MAK16"/>
    <property type="match status" value="1"/>
</dbReference>
<sequence length="319" mass="38285">MIFPSSYSIRSKWWPPTPETPSTCLSLRESQLLGNENKDEDENVYEFIIWSCVGENFCCFKAKTKLETFCRNRYNLSGICRRKLCPLANSQYATVLEHRGKCLLYMKTIERIHTPNKMWEKIVLPDKYSDALKMIDEKLQYFPKMTINKAKQRLTRIRQYLMRMRRMKLTVQPKLVRVNKKVERRERKRENRALEVAKIEKSINNELVDRLKSGLYDGFYNFDQEEFEQMLDKIGAKYEEEEEEKEKEKTGGSTFVIDEEAENEMEAWGKSPKIWDMEDLVDDNYDKKMKKLKKRKKGKPKFEIEFEQEVNQQQQREKN</sequence>
<dbReference type="Pfam" id="PF04874">
    <property type="entry name" value="Mak16"/>
    <property type="match status" value="1"/>
</dbReference>
<keyword evidence="3 4" id="KW-0539">Nucleus</keyword>
<protein>
    <recommendedName>
        <fullName evidence="4">Protein MAK16 homolog</fullName>
    </recommendedName>
</protein>
<evidence type="ECO:0000313" key="7">
    <source>
        <dbReference type="Proteomes" id="UP001150062"/>
    </source>
</evidence>
<dbReference type="Proteomes" id="UP001150062">
    <property type="component" value="Unassembled WGS sequence"/>
</dbReference>
<evidence type="ECO:0000256" key="4">
    <source>
        <dbReference type="PIRNR" id="PIRNR003352"/>
    </source>
</evidence>
<accession>A0ABQ8Y6V7</accession>
<name>A0ABQ8Y6V7_9EUKA</name>
<comment type="subcellular location">
    <subcellularLocation>
        <location evidence="1">Nucleus</location>
    </subcellularLocation>
</comment>
<gene>
    <name evidence="6" type="ORF">M0813_24057</name>
</gene>
<evidence type="ECO:0000256" key="2">
    <source>
        <dbReference type="ARBA" id="ARBA00005514"/>
    </source>
</evidence>
<dbReference type="Gene3D" id="3.30.390.110">
    <property type="match status" value="1"/>
</dbReference>
<evidence type="ECO:0000313" key="6">
    <source>
        <dbReference type="EMBL" id="KAJ6240531.1"/>
    </source>
</evidence>
<dbReference type="InterPro" id="IPR006958">
    <property type="entry name" value="Mak16"/>
</dbReference>
<comment type="caution">
    <text evidence="6">The sequence shown here is derived from an EMBL/GenBank/DDBJ whole genome shotgun (WGS) entry which is preliminary data.</text>
</comment>